<organism evidence="8 9">
    <name type="scientific">Thalassospira marina</name>
    <dbReference type="NCBI Taxonomy" id="2048283"/>
    <lineage>
        <taxon>Bacteria</taxon>
        <taxon>Pseudomonadati</taxon>
        <taxon>Pseudomonadota</taxon>
        <taxon>Alphaproteobacteria</taxon>
        <taxon>Rhodospirillales</taxon>
        <taxon>Thalassospiraceae</taxon>
        <taxon>Thalassospira</taxon>
    </lineage>
</organism>
<name>A0ABM6QCB9_9PROT</name>
<dbReference type="Pfam" id="PF02754">
    <property type="entry name" value="CCG"/>
    <property type="match status" value="2"/>
</dbReference>
<dbReference type="InterPro" id="IPR009051">
    <property type="entry name" value="Helical_ferredxn"/>
</dbReference>
<evidence type="ECO:0000256" key="5">
    <source>
        <dbReference type="ARBA" id="ARBA00023014"/>
    </source>
</evidence>
<dbReference type="PROSITE" id="PS51379">
    <property type="entry name" value="4FE4S_FER_2"/>
    <property type="match status" value="2"/>
</dbReference>
<dbReference type="InterPro" id="IPR017896">
    <property type="entry name" value="4Fe4S_Fe-S-bd"/>
</dbReference>
<feature type="region of interest" description="Disordered" evidence="6">
    <location>
        <begin position="339"/>
        <end position="370"/>
    </location>
</feature>
<dbReference type="PANTHER" id="PTHR32479">
    <property type="entry name" value="GLYCOLATE OXIDASE IRON-SULFUR SUBUNIT"/>
    <property type="match status" value="1"/>
</dbReference>
<evidence type="ECO:0000256" key="6">
    <source>
        <dbReference type="SAM" id="MobiDB-lite"/>
    </source>
</evidence>
<evidence type="ECO:0000256" key="4">
    <source>
        <dbReference type="ARBA" id="ARBA00023004"/>
    </source>
</evidence>
<dbReference type="InterPro" id="IPR017900">
    <property type="entry name" value="4Fe4S_Fe_S_CS"/>
</dbReference>
<accession>A0ABM6QCB9</accession>
<proteinExistence type="predicted"/>
<dbReference type="PANTHER" id="PTHR32479:SF17">
    <property type="entry name" value="GLYCOLATE OXIDASE IRON-SULFUR SUBUNIT"/>
    <property type="match status" value="1"/>
</dbReference>
<reference evidence="8 9" key="1">
    <citation type="submission" date="2017-10" db="EMBL/GenBank/DDBJ databases">
        <title>Biodiversity and function of Thalassospira species in the particle-attached aromatic-hydrocarbon-degrading consortia from the surface seawater of the China South Sea.</title>
        <authorList>
            <person name="Dong C."/>
            <person name="Liu R."/>
            <person name="Shao Z."/>
        </authorList>
    </citation>
    <scope>NUCLEOTIDE SEQUENCE [LARGE SCALE GENOMIC DNA]</scope>
    <source>
        <strain evidence="8 9">CSC3H3</strain>
    </source>
</reference>
<evidence type="ECO:0000256" key="3">
    <source>
        <dbReference type="ARBA" id="ARBA00022737"/>
    </source>
</evidence>
<gene>
    <name evidence="8" type="ORF">CSC3H3_16985</name>
</gene>
<dbReference type="Gene3D" id="1.10.1060.10">
    <property type="entry name" value="Alpha-helical ferredoxin"/>
    <property type="match status" value="1"/>
</dbReference>
<evidence type="ECO:0000313" key="9">
    <source>
        <dbReference type="Proteomes" id="UP000233458"/>
    </source>
</evidence>
<dbReference type="PROSITE" id="PS00198">
    <property type="entry name" value="4FE4S_FER_1"/>
    <property type="match status" value="1"/>
</dbReference>
<keyword evidence="9" id="KW-1185">Reference proteome</keyword>
<evidence type="ECO:0000256" key="1">
    <source>
        <dbReference type="ARBA" id="ARBA00022485"/>
    </source>
</evidence>
<dbReference type="Proteomes" id="UP000233458">
    <property type="component" value="Chromosome"/>
</dbReference>
<dbReference type="SUPFAM" id="SSF54862">
    <property type="entry name" value="4Fe-4S ferredoxins"/>
    <property type="match status" value="1"/>
</dbReference>
<evidence type="ECO:0000313" key="8">
    <source>
        <dbReference type="EMBL" id="AUG54225.1"/>
    </source>
</evidence>
<keyword evidence="5" id="KW-0411">Iron-sulfur</keyword>
<keyword evidence="3" id="KW-0677">Repeat</keyword>
<dbReference type="RefSeq" id="WP_101285598.1">
    <property type="nucleotide sequence ID" value="NZ_CP024199.1"/>
</dbReference>
<evidence type="ECO:0000256" key="2">
    <source>
        <dbReference type="ARBA" id="ARBA00022723"/>
    </source>
</evidence>
<evidence type="ECO:0000259" key="7">
    <source>
        <dbReference type="PROSITE" id="PS51379"/>
    </source>
</evidence>
<keyword evidence="1" id="KW-0004">4Fe-4S</keyword>
<feature type="domain" description="4Fe-4S ferredoxin-type" evidence="7">
    <location>
        <begin position="16"/>
        <end position="44"/>
    </location>
</feature>
<dbReference type="InterPro" id="IPR004017">
    <property type="entry name" value="Cys_rich_dom"/>
</dbReference>
<keyword evidence="2" id="KW-0479">Metal-binding</keyword>
<sequence length="502" mass="53935">MQTGFTARQLADPAIAQSEQILRKCVHCGFCTATCPTFVTLGDELDSPRGRIYLIKDMLENDKPANERVVRHLDRCLSCLSCMTTCPSGVDYMHLIDHARAHIEKTYLRPFGDRWLRKLLAWVVPRPSLFRVSLLGAKLAAPFAGLLPGRLRGMVKMGARPLPPPSWVDRPQVIPAKGERKGRVAILTGCAQQVLETDINEATVRLLTRLGIEIVVAKGAGCCGSLVHHMGREDQSHAQAIANIAAWHAELKQSGGEGLDAIVITASGCGTTVKDYGTMLAQDSQWAAKARQIAGLACDITEYLARIDLPADIVSPVTARGDYGLASLAHHAGWSAFSAPKTGPSPAPSPAPASVSEGRGQAVSSVASANTKATDASSIDPFDDRKLRVAYHSACSMQHGQKIIHPPRELLRKAGFDVLEIAEGHLCCGSAGVYNLLQPEISTQLRDRKQGNIRNTRPDIVATGNIGCMIQLETNDLKVIHTVQLLDWATGGPCPSKLAGHG</sequence>
<protein>
    <submittedName>
        <fullName evidence="8">2-hydroxy-acid oxidase</fullName>
    </submittedName>
</protein>
<dbReference type="Pfam" id="PF13183">
    <property type="entry name" value="Fer4_8"/>
    <property type="match status" value="1"/>
</dbReference>
<feature type="domain" description="4Fe-4S ferredoxin-type" evidence="7">
    <location>
        <begin position="67"/>
        <end position="96"/>
    </location>
</feature>
<keyword evidence="4" id="KW-0408">Iron</keyword>
<dbReference type="EMBL" id="CP024199">
    <property type="protein sequence ID" value="AUG54225.1"/>
    <property type="molecule type" value="Genomic_DNA"/>
</dbReference>